<feature type="domain" description="Type II secretion system protein GspF" evidence="8">
    <location>
        <begin position="271"/>
        <end position="394"/>
    </location>
</feature>
<protein>
    <recommendedName>
        <fullName evidence="8">Type II secretion system protein GspF domain-containing protein</fullName>
    </recommendedName>
</protein>
<evidence type="ECO:0000256" key="3">
    <source>
        <dbReference type="ARBA" id="ARBA00022475"/>
    </source>
</evidence>
<dbReference type="InterPro" id="IPR003004">
    <property type="entry name" value="GspF/PilC"/>
</dbReference>
<reference evidence="9 10" key="1">
    <citation type="journal article" date="2016" name="Nat. Commun.">
        <title>Thousands of microbial genomes shed light on interconnected biogeochemical processes in an aquifer system.</title>
        <authorList>
            <person name="Anantharaman K."/>
            <person name="Brown C.T."/>
            <person name="Hug L.A."/>
            <person name="Sharon I."/>
            <person name="Castelle C.J."/>
            <person name="Probst A.J."/>
            <person name="Thomas B.C."/>
            <person name="Singh A."/>
            <person name="Wilkins M.J."/>
            <person name="Karaoz U."/>
            <person name="Brodie E.L."/>
            <person name="Williams K.H."/>
            <person name="Hubbard S.S."/>
            <person name="Banfield J.F."/>
        </authorList>
    </citation>
    <scope>NUCLEOTIDE SEQUENCE [LARGE SCALE GENOMIC DNA]</scope>
</reference>
<evidence type="ECO:0000259" key="8">
    <source>
        <dbReference type="Pfam" id="PF00482"/>
    </source>
</evidence>
<comment type="subcellular location">
    <subcellularLocation>
        <location evidence="1">Cell membrane</location>
        <topology evidence="1">Multi-pass membrane protein</topology>
    </subcellularLocation>
</comment>
<dbReference type="Proteomes" id="UP000176284">
    <property type="component" value="Unassembled WGS sequence"/>
</dbReference>
<dbReference type="Pfam" id="PF00482">
    <property type="entry name" value="T2SSF"/>
    <property type="match status" value="2"/>
</dbReference>
<keyword evidence="5 7" id="KW-1133">Transmembrane helix</keyword>
<organism evidence="9 10">
    <name type="scientific">Candidatus Harrisonbacteria bacterium RIFCSPLOWO2_02_FULL_45_10c</name>
    <dbReference type="NCBI Taxonomy" id="1798410"/>
    <lineage>
        <taxon>Bacteria</taxon>
        <taxon>Candidatus Harrisoniibacteriota</taxon>
    </lineage>
</organism>
<evidence type="ECO:0000256" key="6">
    <source>
        <dbReference type="ARBA" id="ARBA00023136"/>
    </source>
</evidence>
<evidence type="ECO:0000256" key="1">
    <source>
        <dbReference type="ARBA" id="ARBA00004651"/>
    </source>
</evidence>
<comment type="similarity">
    <text evidence="2">Belongs to the GSP F family.</text>
</comment>
<feature type="transmembrane region" description="Helical" evidence="7">
    <location>
        <begin position="167"/>
        <end position="189"/>
    </location>
</feature>
<dbReference type="GO" id="GO:0005886">
    <property type="term" value="C:plasma membrane"/>
    <property type="evidence" value="ECO:0007669"/>
    <property type="project" value="UniProtKB-SubCell"/>
</dbReference>
<name>A0A1G1ZTD9_9BACT</name>
<evidence type="ECO:0000256" key="5">
    <source>
        <dbReference type="ARBA" id="ARBA00022989"/>
    </source>
</evidence>
<dbReference type="InterPro" id="IPR018076">
    <property type="entry name" value="T2SS_GspF_dom"/>
</dbReference>
<dbReference type="Gene3D" id="1.20.81.30">
    <property type="entry name" value="Type II secretion system (T2SS), domain F"/>
    <property type="match status" value="2"/>
</dbReference>
<evidence type="ECO:0000313" key="10">
    <source>
        <dbReference type="Proteomes" id="UP000176284"/>
    </source>
</evidence>
<feature type="transmembrane region" description="Helical" evidence="7">
    <location>
        <begin position="209"/>
        <end position="239"/>
    </location>
</feature>
<evidence type="ECO:0000256" key="2">
    <source>
        <dbReference type="ARBA" id="ARBA00005745"/>
    </source>
</evidence>
<keyword evidence="6 7" id="KW-0472">Membrane</keyword>
<feature type="transmembrane region" description="Helical" evidence="7">
    <location>
        <begin position="375"/>
        <end position="399"/>
    </location>
</feature>
<evidence type="ECO:0000313" key="9">
    <source>
        <dbReference type="EMBL" id="OGY67745.1"/>
    </source>
</evidence>
<keyword evidence="4 7" id="KW-0812">Transmembrane</keyword>
<keyword evidence="3" id="KW-1003">Cell membrane</keyword>
<feature type="domain" description="Type II secretion system protein GspF" evidence="8">
    <location>
        <begin position="68"/>
        <end position="190"/>
    </location>
</feature>
<proteinExistence type="inferred from homology"/>
<dbReference type="STRING" id="1798410.A3H63_01470"/>
<sequence length="405" mass="44486">MKFHYIASQLDGKITEGEVDADGSAEVLQFLVSKGLRPISVKLIKTVNVTGANFFGQSISISDKVFITRYLSLMLKAGTDLFRAIEILINDFDKTVLKALLLEIKSNLERGNPFYTTFAKYPVYFSSVFINLIKAGEASGNLTEVLDNLSVSLVKEQELRNKIRAALVYPLILLSLSFLMLLLLVTFALPRIAAVFTSSGFQPPLFSRIVFGIGLFLSNNVLIVFPLLAFIAVGSWYFFAKMYTGRRAVYWLSTRLPVISNVLNQLALQRFTSTFGSLMKAGLPIIDSLEITADAVGSEKVARGLRNVSREGIAKGLTIGEAFRREPAFPMVVTNLIAVSEKAGHVEDILKTLSNFYESEIDNSVKTLVAFIEPVMLILIGFLIGTIAVSVIIPIYQLVSSVGGV</sequence>
<dbReference type="PANTHER" id="PTHR30012:SF0">
    <property type="entry name" value="TYPE II SECRETION SYSTEM PROTEIN F-RELATED"/>
    <property type="match status" value="1"/>
</dbReference>
<evidence type="ECO:0000256" key="7">
    <source>
        <dbReference type="SAM" id="Phobius"/>
    </source>
</evidence>
<dbReference type="PRINTS" id="PR00812">
    <property type="entry name" value="BCTERIALGSPF"/>
</dbReference>
<evidence type="ECO:0000256" key="4">
    <source>
        <dbReference type="ARBA" id="ARBA00022692"/>
    </source>
</evidence>
<dbReference type="InterPro" id="IPR042094">
    <property type="entry name" value="T2SS_GspF_sf"/>
</dbReference>
<dbReference type="PANTHER" id="PTHR30012">
    <property type="entry name" value="GENERAL SECRETION PATHWAY PROTEIN"/>
    <property type="match status" value="1"/>
</dbReference>
<dbReference type="EMBL" id="MHJM01000019">
    <property type="protein sequence ID" value="OGY67745.1"/>
    <property type="molecule type" value="Genomic_DNA"/>
</dbReference>
<accession>A0A1G1ZTD9</accession>
<dbReference type="AlphaFoldDB" id="A0A1G1ZTD9"/>
<gene>
    <name evidence="9" type="ORF">A3H63_01470</name>
</gene>
<comment type="caution">
    <text evidence="9">The sequence shown here is derived from an EMBL/GenBank/DDBJ whole genome shotgun (WGS) entry which is preliminary data.</text>
</comment>